<comment type="caution">
    <text evidence="2">The sequence shown here is derived from an EMBL/GenBank/DDBJ whole genome shotgun (WGS) entry which is preliminary data.</text>
</comment>
<evidence type="ECO:0000313" key="2">
    <source>
        <dbReference type="EMBL" id="MBA0586305.1"/>
    </source>
</evidence>
<evidence type="ECO:0000313" key="3">
    <source>
        <dbReference type="Proteomes" id="UP000593578"/>
    </source>
</evidence>
<feature type="non-terminal residue" evidence="2">
    <location>
        <position position="1"/>
    </location>
</feature>
<name>A0A7J8PAL9_GOSRA</name>
<accession>A0A7J8PAL9</accession>
<proteinExistence type="predicted"/>
<dbReference type="Pfam" id="PF13966">
    <property type="entry name" value="zf-RVT"/>
    <property type="match status" value="1"/>
</dbReference>
<feature type="domain" description="Reverse transcriptase zinc-binding" evidence="1">
    <location>
        <begin position="28"/>
        <end position="111"/>
    </location>
</feature>
<reference evidence="2 3" key="1">
    <citation type="journal article" date="2019" name="Genome Biol. Evol.">
        <title>Insights into the evolution of the New World diploid cottons (Gossypium, subgenus Houzingenia) based on genome sequencing.</title>
        <authorList>
            <person name="Grover C.E."/>
            <person name="Arick M.A. 2nd"/>
            <person name="Thrash A."/>
            <person name="Conover J.L."/>
            <person name="Sanders W.S."/>
            <person name="Peterson D.G."/>
            <person name="Frelichowski J.E."/>
            <person name="Scheffler J.A."/>
            <person name="Scheffler B.E."/>
            <person name="Wendel J.F."/>
        </authorList>
    </citation>
    <scope>NUCLEOTIDE SEQUENCE [LARGE SCALE GENOMIC DNA]</scope>
    <source>
        <strain evidence="2">8</strain>
        <tissue evidence="2">Leaf</tissue>
    </source>
</reference>
<sequence length="174" mass="20088">MDFYIASDKETLWVQVIRSKYRLNGNGSKIRCWKDNWVPRVRPLIKFIPANVNIDSDYLLNEMVTEEERLLSNMERVKRGLIVNPSCPICGNDLEDILHIIRDCTAAKAIWRQVIQNFEVSWRVSSSSNVEVMIREHNQVANCLAKLALDNKEDLQVFDSPPKEILALIDSDKS</sequence>
<protein>
    <recommendedName>
        <fullName evidence="1">Reverse transcriptase zinc-binding domain-containing protein</fullName>
    </recommendedName>
</protein>
<organism evidence="2 3">
    <name type="scientific">Gossypium raimondii</name>
    <name type="common">Peruvian cotton</name>
    <name type="synonym">Gossypium klotzschianum subsp. raimondii</name>
    <dbReference type="NCBI Taxonomy" id="29730"/>
    <lineage>
        <taxon>Eukaryota</taxon>
        <taxon>Viridiplantae</taxon>
        <taxon>Streptophyta</taxon>
        <taxon>Embryophyta</taxon>
        <taxon>Tracheophyta</taxon>
        <taxon>Spermatophyta</taxon>
        <taxon>Magnoliopsida</taxon>
        <taxon>eudicotyledons</taxon>
        <taxon>Gunneridae</taxon>
        <taxon>Pentapetalae</taxon>
        <taxon>rosids</taxon>
        <taxon>malvids</taxon>
        <taxon>Malvales</taxon>
        <taxon>Malvaceae</taxon>
        <taxon>Malvoideae</taxon>
        <taxon>Gossypium</taxon>
    </lineage>
</organism>
<dbReference type="Proteomes" id="UP000593578">
    <property type="component" value="Unassembled WGS sequence"/>
</dbReference>
<evidence type="ECO:0000259" key="1">
    <source>
        <dbReference type="Pfam" id="PF13966"/>
    </source>
</evidence>
<dbReference type="EMBL" id="JABEZZ010000005">
    <property type="protein sequence ID" value="MBA0586305.1"/>
    <property type="molecule type" value="Genomic_DNA"/>
</dbReference>
<gene>
    <name evidence="2" type="ORF">Gorai_017049</name>
</gene>
<dbReference type="InterPro" id="IPR026960">
    <property type="entry name" value="RVT-Znf"/>
</dbReference>
<dbReference type="AlphaFoldDB" id="A0A7J8PAL9"/>